<dbReference type="Gene3D" id="3.40.50.970">
    <property type="match status" value="1"/>
</dbReference>
<dbReference type="PANTHER" id="PTHR43380">
    <property type="entry name" value="2-OXOISOVALERATE DEHYDROGENASE SUBUNIT ALPHA, MITOCHONDRIAL"/>
    <property type="match status" value="1"/>
</dbReference>
<evidence type="ECO:0000256" key="3">
    <source>
        <dbReference type="ARBA" id="ARBA00023002"/>
    </source>
</evidence>
<keyword evidence="8" id="KW-1185">Reference proteome</keyword>
<keyword evidence="3 4" id="KW-0560">Oxidoreductase</keyword>
<evidence type="ECO:0000256" key="4">
    <source>
        <dbReference type="RuleBase" id="RU365014"/>
    </source>
</evidence>
<keyword evidence="2" id="KW-0809">Transit peptide</keyword>
<dbReference type="InterPro" id="IPR001017">
    <property type="entry name" value="DH_E1"/>
</dbReference>
<dbReference type="InterPro" id="IPR029061">
    <property type="entry name" value="THDP-binding"/>
</dbReference>
<keyword evidence="4" id="KW-0786">Thiamine pyrophosphate</keyword>
<comment type="function">
    <text evidence="4">The branched-chain alpha-keto dehydrogenase complex catalyzes the overall conversion of alpha-keto acids to acyl-CoA and CO(2). It contains multiple copies of three enzymatic components: branched-chain alpha-keto acid decarboxylase (E1), lipoamide acyltransferase (E2) and lipoamide dehydrogenase (E3).</text>
</comment>
<dbReference type="PANTHER" id="PTHR43380:SF1">
    <property type="entry name" value="2-OXOISOVALERATE DEHYDROGENASE SUBUNIT ALPHA, MITOCHONDRIAL"/>
    <property type="match status" value="1"/>
</dbReference>
<dbReference type="Pfam" id="PF00676">
    <property type="entry name" value="E1_dh"/>
    <property type="match status" value="1"/>
</dbReference>
<feature type="domain" description="Dehydrogenase E1 component" evidence="6">
    <location>
        <begin position="151"/>
        <end position="307"/>
    </location>
</feature>
<reference evidence="7 8" key="1">
    <citation type="submission" date="2022-01" db="EMBL/GenBank/DDBJ databases">
        <title>A chromosomal length assembly of Cordylochernes scorpioides.</title>
        <authorList>
            <person name="Zeh D."/>
            <person name="Zeh J."/>
        </authorList>
    </citation>
    <scope>NUCLEOTIDE SEQUENCE [LARGE SCALE GENOMIC DNA]</scope>
    <source>
        <strain evidence="7">IN4F17</strain>
        <tissue evidence="7">Whole Body</tissue>
    </source>
</reference>
<comment type="catalytic activity">
    <reaction evidence="4">
        <text>N(6)-[(R)-lipoyl]-L-lysyl-[protein] + 3-methyl-2-oxobutanoate + H(+) = N(6)-[(R)-S(8)-2-methylpropanoyldihydrolipoyl]-L-lysyl-[protein] + CO2</text>
        <dbReference type="Rhea" id="RHEA:13457"/>
        <dbReference type="Rhea" id="RHEA-COMP:10474"/>
        <dbReference type="Rhea" id="RHEA-COMP:10497"/>
        <dbReference type="ChEBI" id="CHEBI:11851"/>
        <dbReference type="ChEBI" id="CHEBI:15378"/>
        <dbReference type="ChEBI" id="CHEBI:16526"/>
        <dbReference type="ChEBI" id="CHEBI:83099"/>
        <dbReference type="ChEBI" id="CHEBI:83142"/>
        <dbReference type="EC" id="1.2.4.4"/>
    </reaction>
</comment>
<protein>
    <recommendedName>
        <fullName evidence="4">2-oxoisovalerate dehydrogenase subunit alpha</fullName>
        <ecNumber evidence="4">1.2.4.4</ecNumber>
    </recommendedName>
    <alternativeName>
        <fullName evidence="4">Branched-chain alpha-keto acid dehydrogenase E1 component alpha chain</fullName>
    </alternativeName>
</protein>
<dbReference type="CDD" id="cd02000">
    <property type="entry name" value="TPP_E1_PDC_ADC_BCADC"/>
    <property type="match status" value="1"/>
</dbReference>
<evidence type="ECO:0000256" key="5">
    <source>
        <dbReference type="SAM" id="MobiDB-lite"/>
    </source>
</evidence>
<name>A0ABY6L361_9ARAC</name>
<evidence type="ECO:0000256" key="2">
    <source>
        <dbReference type="ARBA" id="ARBA00022946"/>
    </source>
</evidence>
<dbReference type="InterPro" id="IPR050771">
    <property type="entry name" value="Alpha-ketoacid_DH_E1_comp"/>
</dbReference>
<evidence type="ECO:0000313" key="7">
    <source>
        <dbReference type="EMBL" id="UYV74701.1"/>
    </source>
</evidence>
<evidence type="ECO:0000313" key="8">
    <source>
        <dbReference type="Proteomes" id="UP001235939"/>
    </source>
</evidence>
<dbReference type="SUPFAM" id="SSF52518">
    <property type="entry name" value="Thiamin diphosphate-binding fold (THDP-binding)"/>
    <property type="match status" value="1"/>
</dbReference>
<organism evidence="7 8">
    <name type="scientific">Cordylochernes scorpioides</name>
    <dbReference type="NCBI Taxonomy" id="51811"/>
    <lineage>
        <taxon>Eukaryota</taxon>
        <taxon>Metazoa</taxon>
        <taxon>Ecdysozoa</taxon>
        <taxon>Arthropoda</taxon>
        <taxon>Chelicerata</taxon>
        <taxon>Arachnida</taxon>
        <taxon>Pseudoscorpiones</taxon>
        <taxon>Cheliferoidea</taxon>
        <taxon>Chernetidae</taxon>
        <taxon>Cordylochernes</taxon>
    </lineage>
</organism>
<accession>A0ABY6L361</accession>
<sequence length="308" mass="35123">MFYFDEAWGVYEIDTGAVGHFDWFLSANENGERDDIKEGSLPKGRIRSESLSEKETRPCRRFREKQQRRILGEGNYRETPNVGDVLFQSYCDDDRPVFPGSRCRWIEKLEFVMADVYDGIPVYRVMDRAGNIINPDEDPKLDKETVVKMYKGMTFLNTMDRIMYESQRQGRISFYMTNYGEEGTHFGSAAALDPRDMVFGQYREAGVLVWRGFSLDDFMNQLYGNAEDLGKGRQMPVHYGSRDLNFVTISSPLATQMPHAVGAAYAYKREGNGLCVICYFGEGAASEGDAHAAFNFAATLECPVILFW</sequence>
<gene>
    <name evidence="7" type="ORF">LAZ67_12000617</name>
</gene>
<comment type="cofactor">
    <cofactor evidence="4">
        <name>thiamine diphosphate</name>
        <dbReference type="ChEBI" id="CHEBI:58937"/>
    </cofactor>
</comment>
<evidence type="ECO:0000256" key="1">
    <source>
        <dbReference type="ARBA" id="ARBA00008646"/>
    </source>
</evidence>
<feature type="region of interest" description="Disordered" evidence="5">
    <location>
        <begin position="35"/>
        <end position="57"/>
    </location>
</feature>
<dbReference type="Proteomes" id="UP001235939">
    <property type="component" value="Chromosome 12"/>
</dbReference>
<comment type="similarity">
    <text evidence="1 4">Belongs to the BCKDHA family.</text>
</comment>
<dbReference type="EMBL" id="CP092874">
    <property type="protein sequence ID" value="UYV74701.1"/>
    <property type="molecule type" value="Genomic_DNA"/>
</dbReference>
<evidence type="ECO:0000259" key="6">
    <source>
        <dbReference type="Pfam" id="PF00676"/>
    </source>
</evidence>
<dbReference type="EC" id="1.2.4.4" evidence="4"/>
<proteinExistence type="inferred from homology"/>